<accession>A0A1B9N9T8</accession>
<dbReference type="OrthoDB" id="176168at2"/>
<dbReference type="EMBL" id="LXMD01000025">
    <property type="protein sequence ID" value="OCG73353.1"/>
    <property type="molecule type" value="Genomic_DNA"/>
</dbReference>
<evidence type="ECO:0000256" key="2">
    <source>
        <dbReference type="ARBA" id="ARBA00023295"/>
    </source>
</evidence>
<dbReference type="Proteomes" id="UP000093355">
    <property type="component" value="Unassembled WGS sequence"/>
</dbReference>
<dbReference type="RefSeq" id="WP_067026999.1">
    <property type="nucleotide sequence ID" value="NZ_JRNY01000006.1"/>
</dbReference>
<dbReference type="InterPro" id="IPR033803">
    <property type="entry name" value="CBD-like_Golvesin-Xly"/>
</dbReference>
<dbReference type="STRING" id="904291.A7J15_08700"/>
<dbReference type="SUPFAM" id="SSF51011">
    <property type="entry name" value="Glycosyl hydrolase domain"/>
    <property type="match status" value="1"/>
</dbReference>
<dbReference type="Pfam" id="PF25275">
    <property type="entry name" value="Golvesin_C"/>
    <property type="match status" value="1"/>
</dbReference>
<dbReference type="PANTHER" id="PTHR43053">
    <property type="entry name" value="GLYCOSIDASE FAMILY 31"/>
    <property type="match status" value="1"/>
</dbReference>
<keyword evidence="2" id="KW-0326">Glycosidase</keyword>
<dbReference type="InterPro" id="IPR017853">
    <property type="entry name" value="GH"/>
</dbReference>
<name>A0A1B9N9T8_9MICO</name>
<feature type="domain" description="Golvesin/Xly CBD-like" evidence="5">
    <location>
        <begin position="36"/>
        <end position="167"/>
    </location>
</feature>
<dbReference type="Pfam" id="PF21365">
    <property type="entry name" value="Glyco_hydro_31_3rd"/>
    <property type="match status" value="1"/>
</dbReference>
<dbReference type="InterPro" id="IPR013780">
    <property type="entry name" value="Glyco_hydro_b"/>
</dbReference>
<dbReference type="SUPFAM" id="SSF51445">
    <property type="entry name" value="(Trans)glycosidases"/>
    <property type="match status" value="1"/>
</dbReference>
<keyword evidence="3" id="KW-0732">Signal</keyword>
<evidence type="ECO:0000313" key="6">
    <source>
        <dbReference type="EMBL" id="OCG73353.1"/>
    </source>
</evidence>
<gene>
    <name evidence="6" type="ORF">A7J15_08700</name>
</gene>
<dbReference type="GO" id="GO:0016798">
    <property type="term" value="F:hydrolase activity, acting on glycosyl bonds"/>
    <property type="evidence" value="ECO:0007669"/>
    <property type="project" value="UniProtKB-KW"/>
</dbReference>
<dbReference type="Gene3D" id="3.20.20.80">
    <property type="entry name" value="Glycosidases"/>
    <property type="match status" value="1"/>
</dbReference>
<evidence type="ECO:0008006" key="8">
    <source>
        <dbReference type="Google" id="ProtNLM"/>
    </source>
</evidence>
<dbReference type="Gene3D" id="2.60.40.1180">
    <property type="entry name" value="Golgi alpha-mannosidase II"/>
    <property type="match status" value="1"/>
</dbReference>
<feature type="chain" id="PRO_5008631857" description="Glycoside hydrolase" evidence="3">
    <location>
        <begin position="31"/>
        <end position="924"/>
    </location>
</feature>
<feature type="domain" description="Glycosyl hydrolase family 31 C-terminal" evidence="4">
    <location>
        <begin position="750"/>
        <end position="841"/>
    </location>
</feature>
<sequence>MTTRTLRSRIAAAAALALALSLGIAAPSQADDAEPIVATTQSPGYSEVGSWSTARDPSYDGVRPRFTRTAGDTATWVITVPEAGRYGVETYYTSSVDNGKRVRYAWTGQEGEPVVVDQTANGSRWNRLGTVELEAGAELALTVTASDGSAVTAPSLGAITRADAVRLVPLGPACGSVTAPVERSNAPTQVFDGYRLVQHGTVVRVQADDWAWELDRDRARYALKSGDELVARAHADTGLLPGGDPAELCEAVAAPLVGADADGPTFEVLFSDGRTADPEVTVHADRVTLRLAPHDDRPAYLRGPPAGGQAPAYGLGDLGGWSGDLDVYGTKALDYYAQNADGTTEQRFVSNFTVFPDRRFAQVAFWDGSQAIQIDDDATLLGANAATALDIDYFFGDMETIYAAYRDARHDAGYADARPDYAFFGVGYESYGALGYNTNQATITASVAEYLERGFPISWAVTGSGFWPYVGTQQGTTSSFGMWGEKYPDPAAYKQFFADNDIALILGLRQSFPALPEDGGTYDPAKDGPWVTEAIEKGYLIADADGSPRTFSTISFPAGRVYLLDPDNPEAVAWFVENSRAWEADGFKEDHMFNATANGFPRNDLVNPVNEALAEDGNLVMVRNSAYSVGGSILRINDTDYNHGPADRDRTAINGLAYATSGQPNFYPDIVGGRMMPDLATNADKQRFLARNAMFAAMSPSMSFGNEPWVMSDASLVAATVKAAQWHAEYQPYLYSEAIASFESGYPSTATPLPIAFPDDPATYGLVSAEAKQYEWMVGPSLLVAPLYGSDATTATARDVYLPEGEWMDIETGERFTGPVTLEDREQPFGKIPAFVGGSGIVVHQVGDAVHAQVFPVAPAGAEYRYTAADGESTSTITVEADPDAGEVRAIDDAGGAVPHTVDPVTGAIDFAVQPGSDYRVVSA</sequence>
<evidence type="ECO:0000259" key="4">
    <source>
        <dbReference type="Pfam" id="PF21365"/>
    </source>
</evidence>
<feature type="signal peptide" evidence="3">
    <location>
        <begin position="1"/>
        <end position="30"/>
    </location>
</feature>
<reference evidence="6 7" key="1">
    <citation type="submission" date="2016-05" db="EMBL/GenBank/DDBJ databases">
        <authorList>
            <person name="Lavstsen T."/>
            <person name="Jespersen J.S."/>
        </authorList>
    </citation>
    <scope>NUCLEOTIDE SEQUENCE [LARGE SCALE GENOMIC DNA]</scope>
    <source>
        <strain evidence="6 7">YLB-01</strain>
    </source>
</reference>
<organism evidence="6 7">
    <name type="scientific">Microbacterium sediminis</name>
    <dbReference type="NCBI Taxonomy" id="904291"/>
    <lineage>
        <taxon>Bacteria</taxon>
        <taxon>Bacillati</taxon>
        <taxon>Actinomycetota</taxon>
        <taxon>Actinomycetes</taxon>
        <taxon>Micrococcales</taxon>
        <taxon>Microbacteriaceae</taxon>
        <taxon>Microbacterium</taxon>
    </lineage>
</organism>
<keyword evidence="7" id="KW-1185">Reference proteome</keyword>
<dbReference type="Gene3D" id="2.60.120.260">
    <property type="entry name" value="Galactose-binding domain-like"/>
    <property type="match status" value="1"/>
</dbReference>
<dbReference type="InterPro" id="IPR048395">
    <property type="entry name" value="Glyco_hydro_31_C"/>
</dbReference>
<protein>
    <recommendedName>
        <fullName evidence="8">Glycoside hydrolase</fullName>
    </recommendedName>
</protein>
<evidence type="ECO:0000259" key="5">
    <source>
        <dbReference type="Pfam" id="PF25275"/>
    </source>
</evidence>
<evidence type="ECO:0000256" key="3">
    <source>
        <dbReference type="SAM" id="SignalP"/>
    </source>
</evidence>
<comment type="caution">
    <text evidence="6">The sequence shown here is derived from an EMBL/GenBank/DDBJ whole genome shotgun (WGS) entry which is preliminary data.</text>
</comment>
<dbReference type="PANTHER" id="PTHR43053:SF4">
    <property type="entry name" value="MYOGENESIS-REGULATING GLYCOSIDASE"/>
    <property type="match status" value="1"/>
</dbReference>
<dbReference type="InterPro" id="IPR050985">
    <property type="entry name" value="Alpha-glycosidase_related"/>
</dbReference>
<dbReference type="AlphaFoldDB" id="A0A1B9N9T8"/>
<evidence type="ECO:0000256" key="1">
    <source>
        <dbReference type="ARBA" id="ARBA00022801"/>
    </source>
</evidence>
<keyword evidence="1" id="KW-0378">Hydrolase</keyword>
<proteinExistence type="predicted"/>
<evidence type="ECO:0000313" key="7">
    <source>
        <dbReference type="Proteomes" id="UP000093355"/>
    </source>
</evidence>